<evidence type="ECO:0000259" key="2">
    <source>
        <dbReference type="Pfam" id="PF22795"/>
    </source>
</evidence>
<reference evidence="3 4" key="1">
    <citation type="submission" date="2016-02" db="EMBL/GenBank/DDBJ databases">
        <title>Band-tailed pigeon sequencing and assembly.</title>
        <authorList>
            <person name="Soares A.E."/>
            <person name="Novak B.J."/>
            <person name="Rice E.S."/>
            <person name="O'Connell B."/>
            <person name="Chang D."/>
            <person name="Weber S."/>
            <person name="Shapiro B."/>
        </authorList>
    </citation>
    <scope>NUCLEOTIDE SEQUENCE [LARGE SCALE GENOMIC DNA]</scope>
    <source>
        <strain evidence="3">BTP2013</strain>
        <tissue evidence="3">Blood</tissue>
    </source>
</reference>
<dbReference type="EMBL" id="LSYS01004947">
    <property type="protein sequence ID" value="OPJ78871.1"/>
    <property type="molecule type" value="Genomic_DNA"/>
</dbReference>
<proteinExistence type="predicted"/>
<dbReference type="AlphaFoldDB" id="A0A1V4K3B6"/>
<feature type="domain" description="MKRN2 opposite strand protein-like N-terminal" evidence="2">
    <location>
        <begin position="6"/>
        <end position="32"/>
    </location>
</feature>
<dbReference type="InterPro" id="IPR053921">
    <property type="entry name" value="MKRN2OS-like_C"/>
</dbReference>
<dbReference type="PANTHER" id="PTHR33963:SF2">
    <property type="entry name" value="MKRN2 OPPOSITE STRAND PROTEIN"/>
    <property type="match status" value="1"/>
</dbReference>
<dbReference type="Pfam" id="PF22795">
    <property type="entry name" value="DUF4796_N"/>
    <property type="match status" value="1"/>
</dbReference>
<evidence type="ECO:0000259" key="1">
    <source>
        <dbReference type="Pfam" id="PF16044"/>
    </source>
</evidence>
<evidence type="ECO:0000313" key="4">
    <source>
        <dbReference type="Proteomes" id="UP000190648"/>
    </source>
</evidence>
<dbReference type="InterPro" id="IPR032016">
    <property type="entry name" value="MKRN2OS-like"/>
</dbReference>
<name>A0A1V4K3B6_PATFA</name>
<organism evidence="3 4">
    <name type="scientific">Patagioenas fasciata monilis</name>
    <dbReference type="NCBI Taxonomy" id="372326"/>
    <lineage>
        <taxon>Eukaryota</taxon>
        <taxon>Metazoa</taxon>
        <taxon>Chordata</taxon>
        <taxon>Craniata</taxon>
        <taxon>Vertebrata</taxon>
        <taxon>Euteleostomi</taxon>
        <taxon>Archelosauria</taxon>
        <taxon>Archosauria</taxon>
        <taxon>Dinosauria</taxon>
        <taxon>Saurischia</taxon>
        <taxon>Theropoda</taxon>
        <taxon>Coelurosauria</taxon>
        <taxon>Aves</taxon>
        <taxon>Neognathae</taxon>
        <taxon>Neoaves</taxon>
        <taxon>Columbimorphae</taxon>
        <taxon>Columbiformes</taxon>
        <taxon>Columbidae</taxon>
        <taxon>Patagioenas</taxon>
    </lineage>
</organism>
<dbReference type="Pfam" id="PF16044">
    <property type="entry name" value="DUF4796_C"/>
    <property type="match status" value="1"/>
</dbReference>
<dbReference type="PANTHER" id="PTHR33963">
    <property type="entry name" value="MKRN2 OPPOSITE STRAND PROTEIN"/>
    <property type="match status" value="1"/>
</dbReference>
<accession>A0A1V4K3B6</accession>
<dbReference type="OrthoDB" id="10065749at2759"/>
<dbReference type="InterPro" id="IPR053922">
    <property type="entry name" value="MKRN2OS-like_N"/>
</dbReference>
<comment type="caution">
    <text evidence="3">The sequence shown here is derived from an EMBL/GenBank/DDBJ whole genome shotgun (WGS) entry which is preliminary data.</text>
</comment>
<gene>
    <name evidence="3" type="primary">MKRN2OS</name>
    <name evidence="3" type="ORF">AV530_010991</name>
</gene>
<feature type="domain" description="MKRN2 opposite strand protein-like C-terminal" evidence="1">
    <location>
        <begin position="41"/>
        <end position="195"/>
    </location>
</feature>
<protein>
    <submittedName>
        <fullName evidence="3">MKRN2 opposite strand protein</fullName>
    </submittedName>
</protein>
<keyword evidence="4" id="KW-1185">Reference proteome</keyword>
<sequence length="212" mass="23934">MAETAIVRVRHCGAAIFSRRVPERCPSCGRPLRGSDLPDAPLRLPSPFRHGHRQPRAFLLRPTAGTFLGGYDGKSDLHVGITNSNGVVYNYDAEGVQRAGTGWEQCISVPLVQPHMFGLLQQWDQLLEEFSAGQAWLPHRYDEHEHNCYTYALAFVNSILAAQGKREMSKSEFTEKFVIPQTKRAARYITLHQELTANEFYIVPLPQQEEQG</sequence>
<evidence type="ECO:0000313" key="3">
    <source>
        <dbReference type="EMBL" id="OPJ78871.1"/>
    </source>
</evidence>
<dbReference type="Proteomes" id="UP000190648">
    <property type="component" value="Unassembled WGS sequence"/>
</dbReference>